<accession>F0F362</accession>
<dbReference type="EC" id="3.1.4.-" evidence="2"/>
<name>F0F362_9BACT</name>
<reference evidence="4 5" key="1">
    <citation type="submission" date="2011-01" db="EMBL/GenBank/DDBJ databases">
        <authorList>
            <person name="Muzny D."/>
            <person name="Qin X."/>
            <person name="Deng J."/>
            <person name="Jiang H."/>
            <person name="Liu Y."/>
            <person name="Qu J."/>
            <person name="Song X.-Z."/>
            <person name="Zhang L."/>
            <person name="Thornton R."/>
            <person name="Coyle M."/>
            <person name="Francisco L."/>
            <person name="Jackson L."/>
            <person name="Javaid M."/>
            <person name="Korchina V."/>
            <person name="Kovar C."/>
            <person name="Mata R."/>
            <person name="Mathew T."/>
            <person name="Ngo R."/>
            <person name="Nguyen L."/>
            <person name="Nguyen N."/>
            <person name="Okwuonu G."/>
            <person name="Ongeri F."/>
            <person name="Pham C."/>
            <person name="Simmons D."/>
            <person name="Wilczek-Boney K."/>
            <person name="Hale W."/>
            <person name="Jakkamsetti A."/>
            <person name="Pham P."/>
            <person name="Ruth R."/>
            <person name="San Lucas F."/>
            <person name="Warren J."/>
            <person name="Zhang J."/>
            <person name="Zhao Z."/>
            <person name="Zhou C."/>
            <person name="Zhu D."/>
            <person name="Lee S."/>
            <person name="Bess C."/>
            <person name="Blankenburg K."/>
            <person name="Forbes L."/>
            <person name="Fu Q."/>
            <person name="Gubbala S."/>
            <person name="Hirani K."/>
            <person name="Jayaseelan J.C."/>
            <person name="Lara F."/>
            <person name="Munidasa M."/>
            <person name="Palculict T."/>
            <person name="Patil S."/>
            <person name="Pu L.-L."/>
            <person name="Saada N."/>
            <person name="Tang L."/>
            <person name="Weissenberger G."/>
            <person name="Zhu Y."/>
            <person name="Hemphill L."/>
            <person name="Shang Y."/>
            <person name="Youmans B."/>
            <person name="Ayvaz T."/>
            <person name="Ross M."/>
            <person name="Santibanez J."/>
            <person name="Aqrawi P."/>
            <person name="Gross S."/>
            <person name="Joshi V."/>
            <person name="Fowler G."/>
            <person name="Nazareth L."/>
            <person name="Reid J."/>
            <person name="Worley K."/>
            <person name="Petrosino J."/>
            <person name="Highlander S."/>
            <person name="Gibbs R."/>
        </authorList>
    </citation>
    <scope>NUCLEOTIDE SEQUENCE [LARGE SCALE GENOMIC DNA]</scope>
    <source>
        <strain evidence="4 5">DSM 16608</strain>
    </source>
</reference>
<dbReference type="InterPro" id="IPR050126">
    <property type="entry name" value="Ap4A_hydrolase"/>
</dbReference>
<dbReference type="NCBIfam" id="TIGR00040">
    <property type="entry name" value="yfcE"/>
    <property type="match status" value="1"/>
</dbReference>
<evidence type="ECO:0000259" key="3">
    <source>
        <dbReference type="Pfam" id="PF12850"/>
    </source>
</evidence>
<proteinExistence type="inferred from homology"/>
<dbReference type="GO" id="GO:0016791">
    <property type="term" value="F:phosphatase activity"/>
    <property type="evidence" value="ECO:0007669"/>
    <property type="project" value="TreeGrafter"/>
</dbReference>
<keyword evidence="4" id="KW-0378">Hydrolase</keyword>
<dbReference type="Proteomes" id="UP000005697">
    <property type="component" value="Unassembled WGS sequence"/>
</dbReference>
<sequence length="231" mass="25717">MAGGAHERRRPDALPVRRRMSCVLPGGNMSAAVKDIWENSRTFAGITNNHSIMKYLLVSDIHGSLPALEKVLRFYDREHCDMLCILGDILNYGPRNSIPEGIDAKGIVEALNRRAGSIVAVRGNCDAEVDQMLLDFPMMADYLLLVDEGRRLFLTHGHIYNKVSMPKGSIDAIVYGHTHLWELTRQDRTLVCNLGSITFPKGGNVPTFMVYEHGVFTAYTLDGEVLAQESL</sequence>
<feature type="domain" description="Calcineurin-like phosphoesterase" evidence="3">
    <location>
        <begin position="53"/>
        <end position="212"/>
    </location>
</feature>
<dbReference type="InterPro" id="IPR041802">
    <property type="entry name" value="MPP_YfcE"/>
</dbReference>
<dbReference type="PANTHER" id="PTHR42850">
    <property type="entry name" value="METALLOPHOSPHOESTERASE"/>
    <property type="match status" value="1"/>
</dbReference>
<gene>
    <name evidence="4" type="ORF">HMPREF9141_0028</name>
</gene>
<comment type="cofactor">
    <cofactor evidence="2">
        <name>a divalent metal cation</name>
        <dbReference type="ChEBI" id="CHEBI:60240"/>
    </cofactor>
</comment>
<dbReference type="Gene3D" id="3.60.21.10">
    <property type="match status" value="1"/>
</dbReference>
<dbReference type="SUPFAM" id="SSF56300">
    <property type="entry name" value="Metallo-dependent phosphatases"/>
    <property type="match status" value="1"/>
</dbReference>
<dbReference type="GO" id="GO:0005737">
    <property type="term" value="C:cytoplasm"/>
    <property type="evidence" value="ECO:0007669"/>
    <property type="project" value="TreeGrafter"/>
</dbReference>
<evidence type="ECO:0000256" key="2">
    <source>
        <dbReference type="RuleBase" id="RU362039"/>
    </source>
</evidence>
<evidence type="ECO:0000256" key="1">
    <source>
        <dbReference type="ARBA" id="ARBA00008950"/>
    </source>
</evidence>
<dbReference type="Pfam" id="PF12850">
    <property type="entry name" value="Metallophos_2"/>
    <property type="match status" value="1"/>
</dbReference>
<keyword evidence="2" id="KW-0479">Metal-binding</keyword>
<dbReference type="eggNOG" id="COG0622">
    <property type="taxonomic scope" value="Bacteria"/>
</dbReference>
<dbReference type="InterPro" id="IPR029052">
    <property type="entry name" value="Metallo-depent_PP-like"/>
</dbReference>
<dbReference type="InterPro" id="IPR000979">
    <property type="entry name" value="Phosphodiesterase_MJ0936/Vps29"/>
</dbReference>
<comment type="caution">
    <text evidence="4">The sequence shown here is derived from an EMBL/GenBank/DDBJ whole genome shotgun (WGS) entry which is preliminary data.</text>
</comment>
<comment type="similarity">
    <text evidence="1 2">Belongs to the metallophosphoesterase superfamily. YfcE family.</text>
</comment>
<dbReference type="PANTHER" id="PTHR42850:SF2">
    <property type="entry name" value="BLL5683 PROTEIN"/>
    <property type="match status" value="1"/>
</dbReference>
<dbReference type="EMBL" id="AEWX01000001">
    <property type="protein sequence ID" value="EGC21278.1"/>
    <property type="molecule type" value="Genomic_DNA"/>
</dbReference>
<dbReference type="NCBIfam" id="NF006988">
    <property type="entry name" value="PRK09453.1"/>
    <property type="match status" value="1"/>
</dbReference>
<dbReference type="AlphaFoldDB" id="F0F362"/>
<dbReference type="InterPro" id="IPR024654">
    <property type="entry name" value="Calcineurin-like_PHP_lpxH"/>
</dbReference>
<evidence type="ECO:0000313" key="5">
    <source>
        <dbReference type="Proteomes" id="UP000005697"/>
    </source>
</evidence>
<keyword evidence="5" id="KW-1185">Reference proteome</keyword>
<dbReference type="GO" id="GO:0046872">
    <property type="term" value="F:metal ion binding"/>
    <property type="evidence" value="ECO:0007669"/>
    <property type="project" value="UniProtKB-KW"/>
</dbReference>
<organism evidence="4 5">
    <name type="scientific">Prevotella multiformis DSM 16608</name>
    <dbReference type="NCBI Taxonomy" id="888743"/>
    <lineage>
        <taxon>Bacteria</taxon>
        <taxon>Pseudomonadati</taxon>
        <taxon>Bacteroidota</taxon>
        <taxon>Bacteroidia</taxon>
        <taxon>Bacteroidales</taxon>
        <taxon>Prevotellaceae</taxon>
        <taxon>Prevotella</taxon>
    </lineage>
</organism>
<evidence type="ECO:0000313" key="4">
    <source>
        <dbReference type="EMBL" id="EGC21278.1"/>
    </source>
</evidence>
<dbReference type="HOGENOM" id="CLU_063749_1_0_10"/>
<dbReference type="CDD" id="cd00841">
    <property type="entry name" value="MPP_YfcE"/>
    <property type="match status" value="1"/>
</dbReference>
<protein>
    <recommendedName>
        <fullName evidence="2">Phosphoesterase</fullName>
        <ecNumber evidence="2">3.1.4.-</ecNumber>
    </recommendedName>
</protein>
<dbReference type="STRING" id="888743.HMPREF9141_0028"/>